<gene>
    <name evidence="8" type="ORF">NEF87_001448</name>
</gene>
<dbReference type="PANTHER" id="PTHR11825:SF44">
    <property type="entry name" value="BRANCHED-CHAIN-AMINO-ACID AMINOTRANSFERASE"/>
    <property type="match status" value="1"/>
</dbReference>
<keyword evidence="7" id="KW-0100">Branched-chain amino acid biosynthesis</keyword>
<dbReference type="EMBL" id="CP104013">
    <property type="protein sequence ID" value="UYP45163.1"/>
    <property type="molecule type" value="Genomic_DNA"/>
</dbReference>
<keyword evidence="9" id="KW-1185">Reference proteome</keyword>
<dbReference type="NCBIfam" id="TIGR01123">
    <property type="entry name" value="ilvE_II"/>
    <property type="match status" value="1"/>
</dbReference>
<dbReference type="InterPro" id="IPR043132">
    <property type="entry name" value="BCAT-like_C"/>
</dbReference>
<proteinExistence type="inferred from homology"/>
<comment type="cofactor">
    <cofactor evidence="1">
        <name>pyridoxal 5'-phosphate</name>
        <dbReference type="ChEBI" id="CHEBI:597326"/>
    </cofactor>
</comment>
<evidence type="ECO:0000256" key="2">
    <source>
        <dbReference type="ARBA" id="ARBA00009320"/>
    </source>
</evidence>
<keyword evidence="6" id="KW-0663">Pyridoxal phosphate</keyword>
<keyword evidence="3 8" id="KW-0032">Aminotransferase</keyword>
<evidence type="ECO:0000313" key="8">
    <source>
        <dbReference type="EMBL" id="UYP45163.1"/>
    </source>
</evidence>
<dbReference type="CDD" id="cd01557">
    <property type="entry name" value="BCAT_beta_family"/>
    <property type="match status" value="1"/>
</dbReference>
<dbReference type="Pfam" id="PF01063">
    <property type="entry name" value="Aminotran_4"/>
    <property type="match status" value="1"/>
</dbReference>
<evidence type="ECO:0000256" key="5">
    <source>
        <dbReference type="ARBA" id="ARBA00022679"/>
    </source>
</evidence>
<dbReference type="InterPro" id="IPR033939">
    <property type="entry name" value="BCAT_family"/>
</dbReference>
<sequence length="353" mass="39047">MAIKITKSHTLKKKPVDESTLGFGKIFSDHMLIMHYKDGQWGPVEIKPYGNLELDPACCSLHYGQLIFEGMKCYSTKEGLQLFRPRENFKRMNRSAERMVMAQIDIDIVMEGLKELLRIEKDWVPTSKGTALYIRPTMIGSEAFLGVHPSNEYIFYIIVGPVGAYYAEGFAPIKIMVEDKYVRAVAGGVGNAKTAGNYAASMKSGLEAAKKGFSQVLWLDGKERKYVEEVGAMNMMFVLDGKVITAALDEGSILPGITRDSVIQLLKKKGIPVEERKLSIDEVIAGAKDGKLSEAFGTGTAAVISPVGSITYKDQTYEINNNKIGKITQELYDELTGIQTGDLEDTFGWVEKV</sequence>
<dbReference type="InterPro" id="IPR043131">
    <property type="entry name" value="BCAT-like_N"/>
</dbReference>
<protein>
    <submittedName>
        <fullName evidence="8">Branched-chain-amino-acid aminotransferase</fullName>
        <ecNumber evidence="8">2.6.1.42</ecNumber>
    </submittedName>
</protein>
<dbReference type="PANTHER" id="PTHR11825">
    <property type="entry name" value="SUBGROUP IIII AMINOTRANSFERASE"/>
    <property type="match status" value="1"/>
</dbReference>
<dbReference type="InterPro" id="IPR036038">
    <property type="entry name" value="Aminotransferase-like"/>
</dbReference>
<name>A0ABY6HNS4_9ARCH</name>
<dbReference type="SUPFAM" id="SSF56752">
    <property type="entry name" value="D-aminoacid aminotransferase-like PLP-dependent enzymes"/>
    <property type="match status" value="1"/>
</dbReference>
<dbReference type="InterPro" id="IPR001544">
    <property type="entry name" value="Aminotrans_IV"/>
</dbReference>
<comment type="similarity">
    <text evidence="2">Belongs to the class-IV pyridoxal-phosphate-dependent aminotransferase family.</text>
</comment>
<evidence type="ECO:0000256" key="6">
    <source>
        <dbReference type="ARBA" id="ARBA00022898"/>
    </source>
</evidence>
<evidence type="ECO:0000256" key="4">
    <source>
        <dbReference type="ARBA" id="ARBA00022605"/>
    </source>
</evidence>
<dbReference type="NCBIfam" id="NF009897">
    <property type="entry name" value="PRK13357.1"/>
    <property type="match status" value="1"/>
</dbReference>
<dbReference type="GO" id="GO:0004084">
    <property type="term" value="F:branched-chain-amino-acid transaminase activity"/>
    <property type="evidence" value="ECO:0007669"/>
    <property type="project" value="UniProtKB-EC"/>
</dbReference>
<evidence type="ECO:0000256" key="7">
    <source>
        <dbReference type="ARBA" id="ARBA00023304"/>
    </source>
</evidence>
<dbReference type="Gene3D" id="3.20.10.10">
    <property type="entry name" value="D-amino Acid Aminotransferase, subunit A, domain 2"/>
    <property type="match status" value="1"/>
</dbReference>
<dbReference type="InterPro" id="IPR005786">
    <property type="entry name" value="B_amino_transII"/>
</dbReference>
<evidence type="ECO:0000256" key="1">
    <source>
        <dbReference type="ARBA" id="ARBA00001933"/>
    </source>
</evidence>
<accession>A0ABY6HNS4</accession>
<dbReference type="EC" id="2.6.1.42" evidence="8"/>
<keyword evidence="5 8" id="KW-0808">Transferase</keyword>
<evidence type="ECO:0000256" key="3">
    <source>
        <dbReference type="ARBA" id="ARBA00022576"/>
    </source>
</evidence>
<dbReference type="Gene3D" id="3.30.470.10">
    <property type="match status" value="1"/>
</dbReference>
<evidence type="ECO:0000313" key="9">
    <source>
        <dbReference type="Proteomes" id="UP001208689"/>
    </source>
</evidence>
<dbReference type="PIRSF" id="PIRSF006468">
    <property type="entry name" value="BCAT1"/>
    <property type="match status" value="1"/>
</dbReference>
<keyword evidence="4" id="KW-0028">Amino-acid biosynthesis</keyword>
<dbReference type="Proteomes" id="UP001208689">
    <property type="component" value="Chromosome"/>
</dbReference>
<organism evidence="8 9">
    <name type="scientific">Candidatus Lokiarchaeum ossiferum</name>
    <dbReference type="NCBI Taxonomy" id="2951803"/>
    <lineage>
        <taxon>Archaea</taxon>
        <taxon>Promethearchaeati</taxon>
        <taxon>Promethearchaeota</taxon>
        <taxon>Promethearchaeia</taxon>
        <taxon>Promethearchaeales</taxon>
        <taxon>Promethearchaeaceae</taxon>
        <taxon>Candidatus Lokiarchaeum</taxon>
    </lineage>
</organism>
<reference evidence="8" key="1">
    <citation type="submission" date="2022-09" db="EMBL/GenBank/DDBJ databases">
        <title>Actin cytoskeleton and complex cell architecture in an #Asgard archaeon.</title>
        <authorList>
            <person name="Ponce Toledo R.I."/>
            <person name="Schleper C."/>
            <person name="Rodrigues Oliveira T."/>
            <person name="Wollweber F."/>
            <person name="Xu J."/>
            <person name="Rittmann S."/>
            <person name="Klingl A."/>
            <person name="Pilhofer M."/>
        </authorList>
    </citation>
    <scope>NUCLEOTIDE SEQUENCE</scope>
    <source>
        <strain evidence="8">B-35</strain>
    </source>
</reference>